<dbReference type="InterPro" id="IPR013783">
    <property type="entry name" value="Ig-like_fold"/>
</dbReference>
<evidence type="ECO:0000256" key="1">
    <source>
        <dbReference type="ARBA" id="ARBA00004370"/>
    </source>
</evidence>
<dbReference type="Proteomes" id="UP001346869">
    <property type="component" value="Unassembled WGS sequence"/>
</dbReference>
<dbReference type="InterPro" id="IPR050504">
    <property type="entry name" value="IgSF_BTN/MOG"/>
</dbReference>
<dbReference type="PANTHER" id="PTHR24100:SF151">
    <property type="entry name" value="ICOS LIGAND"/>
    <property type="match status" value="1"/>
</dbReference>
<dbReference type="Pfam" id="PF22705">
    <property type="entry name" value="C2-set_3"/>
    <property type="match status" value="1"/>
</dbReference>
<dbReference type="SUPFAM" id="SSF48726">
    <property type="entry name" value="Immunoglobulin"/>
    <property type="match status" value="2"/>
</dbReference>
<dbReference type="GO" id="GO:0001817">
    <property type="term" value="P:regulation of cytokine production"/>
    <property type="evidence" value="ECO:0007669"/>
    <property type="project" value="TreeGrafter"/>
</dbReference>
<dbReference type="InterPro" id="IPR036179">
    <property type="entry name" value="Ig-like_dom_sf"/>
</dbReference>
<dbReference type="SMART" id="SM00409">
    <property type="entry name" value="IG"/>
    <property type="match status" value="2"/>
</dbReference>
<organism evidence="7 8">
    <name type="scientific">Eleginops maclovinus</name>
    <name type="common">Patagonian blennie</name>
    <name type="synonym">Eleginus maclovinus</name>
    <dbReference type="NCBI Taxonomy" id="56733"/>
    <lineage>
        <taxon>Eukaryota</taxon>
        <taxon>Metazoa</taxon>
        <taxon>Chordata</taxon>
        <taxon>Craniata</taxon>
        <taxon>Vertebrata</taxon>
        <taxon>Euteleostomi</taxon>
        <taxon>Actinopterygii</taxon>
        <taxon>Neopterygii</taxon>
        <taxon>Teleostei</taxon>
        <taxon>Neoteleostei</taxon>
        <taxon>Acanthomorphata</taxon>
        <taxon>Eupercaria</taxon>
        <taxon>Perciformes</taxon>
        <taxon>Notothenioidei</taxon>
        <taxon>Eleginopidae</taxon>
        <taxon>Eleginops</taxon>
    </lineage>
</organism>
<reference evidence="7 8" key="2">
    <citation type="journal article" date="2023" name="Mol. Biol. Evol.">
        <title>Genomics of Secondarily Temperate Adaptation in the Only Non-Antarctic Icefish.</title>
        <authorList>
            <person name="Rivera-Colon A.G."/>
            <person name="Rayamajhi N."/>
            <person name="Minhas B.F."/>
            <person name="Madrigal G."/>
            <person name="Bilyk K.T."/>
            <person name="Yoon V."/>
            <person name="Hune M."/>
            <person name="Gregory S."/>
            <person name="Cheng C.H.C."/>
            <person name="Catchen J.M."/>
        </authorList>
    </citation>
    <scope>NUCLEOTIDE SEQUENCE [LARGE SCALE GENOMIC DNA]</scope>
    <source>
        <strain evidence="7">JMC-PN-2008</strain>
    </source>
</reference>
<feature type="domain" description="Ig-like" evidence="6">
    <location>
        <begin position="59"/>
        <end position="178"/>
    </location>
</feature>
<keyword evidence="8" id="KW-1185">Reference proteome</keyword>
<accession>A0AAN7WTC4</accession>
<evidence type="ECO:0000313" key="7">
    <source>
        <dbReference type="EMBL" id="KAK5848109.1"/>
    </source>
</evidence>
<comment type="subcellular location">
    <subcellularLocation>
        <location evidence="1">Membrane</location>
    </subcellularLocation>
</comment>
<dbReference type="SMART" id="SM00406">
    <property type="entry name" value="IGv"/>
    <property type="match status" value="1"/>
</dbReference>
<dbReference type="AlphaFoldDB" id="A0AAN7WTC4"/>
<dbReference type="SUPFAM" id="SSF56436">
    <property type="entry name" value="C-type lectin-like"/>
    <property type="match status" value="1"/>
</dbReference>
<name>A0AAN7WTC4_ELEMC</name>
<dbReference type="GO" id="GO:0005102">
    <property type="term" value="F:signaling receptor binding"/>
    <property type="evidence" value="ECO:0007669"/>
    <property type="project" value="TreeGrafter"/>
</dbReference>
<dbReference type="InterPro" id="IPR003599">
    <property type="entry name" value="Ig_sub"/>
</dbReference>
<proteinExistence type="predicted"/>
<dbReference type="GO" id="GO:0009897">
    <property type="term" value="C:external side of plasma membrane"/>
    <property type="evidence" value="ECO:0007669"/>
    <property type="project" value="TreeGrafter"/>
</dbReference>
<protein>
    <recommendedName>
        <fullName evidence="6">Ig-like domain-containing protein</fullName>
    </recommendedName>
</protein>
<dbReference type="EMBL" id="JAUZQC010000025">
    <property type="protein sequence ID" value="KAK5848109.1"/>
    <property type="molecule type" value="Genomic_DNA"/>
</dbReference>
<evidence type="ECO:0000259" key="6">
    <source>
        <dbReference type="PROSITE" id="PS50835"/>
    </source>
</evidence>
<dbReference type="PROSITE" id="PS50835">
    <property type="entry name" value="IG_LIKE"/>
    <property type="match status" value="1"/>
</dbReference>
<evidence type="ECO:0000256" key="3">
    <source>
        <dbReference type="ARBA" id="ARBA00023319"/>
    </source>
</evidence>
<dbReference type="InterPro" id="IPR007110">
    <property type="entry name" value="Ig-like_dom"/>
</dbReference>
<evidence type="ECO:0000256" key="4">
    <source>
        <dbReference type="SAM" id="MobiDB-lite"/>
    </source>
</evidence>
<feature type="region of interest" description="Disordered" evidence="4">
    <location>
        <begin position="424"/>
        <end position="452"/>
    </location>
</feature>
<keyword evidence="2 5" id="KW-0472">Membrane</keyword>
<feature type="transmembrane region" description="Helical" evidence="5">
    <location>
        <begin position="296"/>
        <end position="317"/>
    </location>
</feature>
<comment type="caution">
    <text evidence="7">The sequence shown here is derived from an EMBL/GenBank/DDBJ whole genome shotgun (WGS) entry which is preliminary data.</text>
</comment>
<dbReference type="Pfam" id="PF07686">
    <property type="entry name" value="V-set"/>
    <property type="match status" value="1"/>
</dbReference>
<sequence length="452" mass="50249">MLEKKFLEAESPSSGFCPEDWREFNGRCFLYVPKAMSWNKAELSRKEPSSPRGSAMFRPVLLVAAVLILSESSVHGSPEKVHGSAGVTVVLPCTFPPNDVFPTVEWSKKDLQWGIVFLYHDNCEDHEMKNPAYGFRTQLFMGLMKDGNASLRIADVQQADAGTYRCMKKWKNSDRIITEVELVVEAVPEPRITVMPLEGGGVTLECEATCWGPNPEITFLDKYGETLPADEPRKDFSRGCDSVHRRVTLQDAAGRSRVTCRVQQEETNETRATELLLPGTKRVKADVESESCVPPAVYTAVVTVLLCGCGALAVLLWKKYHTTAAGGSSGERAAHRTPEDLGLLERVSVENENMENAAIEKLKKEVCKLEEDNSNLTDRLKVFQLKTHKLDKTISTLRNFLNQPLRYPPEADSVPLIVGNLSEGNLPEGGEPQLNSYLRQRVPESSPRGRNA</sequence>
<evidence type="ECO:0000256" key="5">
    <source>
        <dbReference type="SAM" id="Phobius"/>
    </source>
</evidence>
<keyword evidence="5" id="KW-0812">Transmembrane</keyword>
<keyword evidence="5" id="KW-1133">Transmembrane helix</keyword>
<dbReference type="InterPro" id="IPR016187">
    <property type="entry name" value="CTDL_fold"/>
</dbReference>
<dbReference type="Gene3D" id="2.60.40.10">
    <property type="entry name" value="Immunoglobulins"/>
    <property type="match status" value="2"/>
</dbReference>
<dbReference type="InterPro" id="IPR013106">
    <property type="entry name" value="Ig_V-set"/>
</dbReference>
<evidence type="ECO:0000256" key="2">
    <source>
        <dbReference type="ARBA" id="ARBA00023136"/>
    </source>
</evidence>
<dbReference type="GO" id="GO:0050852">
    <property type="term" value="P:T cell receptor signaling pathway"/>
    <property type="evidence" value="ECO:0007669"/>
    <property type="project" value="TreeGrafter"/>
</dbReference>
<evidence type="ECO:0000313" key="8">
    <source>
        <dbReference type="Proteomes" id="UP001346869"/>
    </source>
</evidence>
<reference evidence="7 8" key="1">
    <citation type="journal article" date="2023" name="Genes (Basel)">
        <title>Chromosome-Level Genome Assembly and Circadian Gene Repertoire of the Patagonia Blennie Eleginops maclovinus-The Closest Ancestral Proxy of Antarctic Cryonotothenioids.</title>
        <authorList>
            <person name="Cheng C.C."/>
            <person name="Rivera-Colon A.G."/>
            <person name="Minhas B.F."/>
            <person name="Wilson L."/>
            <person name="Rayamajhi N."/>
            <person name="Vargas-Chacoff L."/>
            <person name="Catchen J.M."/>
        </authorList>
    </citation>
    <scope>NUCLEOTIDE SEQUENCE [LARGE SCALE GENOMIC DNA]</scope>
    <source>
        <strain evidence="7">JMC-PN-2008</strain>
    </source>
</reference>
<gene>
    <name evidence="7" type="ORF">PBY51_005754</name>
</gene>
<keyword evidence="3" id="KW-0393">Immunoglobulin domain</keyword>
<dbReference type="PANTHER" id="PTHR24100">
    <property type="entry name" value="BUTYROPHILIN"/>
    <property type="match status" value="1"/>
</dbReference>
<dbReference type="InterPro" id="IPR053896">
    <property type="entry name" value="BTN3A2-like_Ig-C"/>
</dbReference>